<feature type="transmembrane region" description="Helical" evidence="1">
    <location>
        <begin position="89"/>
        <end position="106"/>
    </location>
</feature>
<feature type="transmembrane region" description="Helical" evidence="1">
    <location>
        <begin position="316"/>
        <end position="336"/>
    </location>
</feature>
<dbReference type="Proteomes" id="UP000708576">
    <property type="component" value="Unassembled WGS sequence"/>
</dbReference>
<organism evidence="2 3">
    <name type="scientific">Carboxylicivirga linearis</name>
    <dbReference type="NCBI Taxonomy" id="1628157"/>
    <lineage>
        <taxon>Bacteria</taxon>
        <taxon>Pseudomonadati</taxon>
        <taxon>Bacteroidota</taxon>
        <taxon>Bacteroidia</taxon>
        <taxon>Marinilabiliales</taxon>
        <taxon>Marinilabiliaceae</taxon>
        <taxon>Carboxylicivirga</taxon>
    </lineage>
</organism>
<evidence type="ECO:0000313" key="2">
    <source>
        <dbReference type="EMBL" id="MBS2096766.1"/>
    </source>
</evidence>
<feature type="transmembrane region" description="Helical" evidence="1">
    <location>
        <begin position="372"/>
        <end position="393"/>
    </location>
</feature>
<dbReference type="PANTHER" id="PTHR36840:SF1">
    <property type="entry name" value="BLL5714 PROTEIN"/>
    <property type="match status" value="1"/>
</dbReference>
<protein>
    <submittedName>
        <fullName evidence="2">Low temperature requirement protein A</fullName>
    </submittedName>
</protein>
<dbReference type="InterPro" id="IPR010640">
    <property type="entry name" value="Low_temperature_requirement_A"/>
</dbReference>
<dbReference type="EMBL" id="JAGUCO010000001">
    <property type="protein sequence ID" value="MBS2096766.1"/>
    <property type="molecule type" value="Genomic_DNA"/>
</dbReference>
<feature type="transmembrane region" description="Helical" evidence="1">
    <location>
        <begin position="216"/>
        <end position="237"/>
    </location>
</feature>
<feature type="transmembrane region" description="Helical" evidence="1">
    <location>
        <begin position="112"/>
        <end position="132"/>
    </location>
</feature>
<reference evidence="2 3" key="1">
    <citation type="journal article" date="2015" name="Int. J. Syst. Evol. Microbiol.">
        <title>Carboxylicivirga linearis sp. nov., isolated from a sea cucumber culture pond.</title>
        <authorList>
            <person name="Wang F.Q."/>
            <person name="Zhou Y.X."/>
            <person name="Lin X.Z."/>
            <person name="Chen G.J."/>
            <person name="Du Z.J."/>
        </authorList>
    </citation>
    <scope>NUCLEOTIDE SEQUENCE [LARGE SCALE GENOMIC DNA]</scope>
    <source>
        <strain evidence="2 3">FB218</strain>
    </source>
</reference>
<keyword evidence="3" id="KW-1185">Reference proteome</keyword>
<proteinExistence type="predicted"/>
<sequence length="408" mass="46704">MGTNHYRYWWQKPKRYAVQEEDRKVSFLELFYDLIYVAIIAQLSHKLAVDVSWSSFGEFSFLFLVVWWGWYNGAIYHDLHGNNDIKTRVVTFLQMFAVTAIAVFIHNAFTDGAIGFIISYSIFLLIITVLWYRTGYHDPDHKPLANPYALSYLISIMLMLASIFVDTSLRFYLWYISFGIIVIQPLLLYTIGLNNTKIQTQIDKSIGLSPSIRERFGLITIIVLGEVVVGVVNGLISSHHLDLINGLIAFLSMSLGVGIWWVYFDYISNQKPKSNHIIEHIWGYLHMPLTLGITTIGAATINITAVGNQVESPVRLLLTGGIAIVYISISFMFFTLRCDDKSRKLNRVGQVITALAGIISILLYFLRIEMHLLLLLLDIVLLAPIYFGFRIWIRQYIKNINEDNSIVE</sequence>
<dbReference type="RefSeq" id="WP_212212164.1">
    <property type="nucleotide sequence ID" value="NZ_JAGUCO010000001.1"/>
</dbReference>
<keyword evidence="1" id="KW-1133">Transmembrane helix</keyword>
<feature type="transmembrane region" description="Helical" evidence="1">
    <location>
        <begin position="144"/>
        <end position="165"/>
    </location>
</feature>
<feature type="transmembrane region" description="Helical" evidence="1">
    <location>
        <begin position="243"/>
        <end position="263"/>
    </location>
</feature>
<feature type="transmembrane region" description="Helical" evidence="1">
    <location>
        <begin position="25"/>
        <end position="44"/>
    </location>
</feature>
<feature type="transmembrane region" description="Helical" evidence="1">
    <location>
        <begin position="284"/>
        <end position="304"/>
    </location>
</feature>
<feature type="transmembrane region" description="Helical" evidence="1">
    <location>
        <begin position="348"/>
        <end position="366"/>
    </location>
</feature>
<feature type="transmembrane region" description="Helical" evidence="1">
    <location>
        <begin position="56"/>
        <end position="77"/>
    </location>
</feature>
<comment type="caution">
    <text evidence="2">The sequence shown here is derived from an EMBL/GenBank/DDBJ whole genome shotgun (WGS) entry which is preliminary data.</text>
</comment>
<feature type="transmembrane region" description="Helical" evidence="1">
    <location>
        <begin position="171"/>
        <end position="195"/>
    </location>
</feature>
<dbReference type="PANTHER" id="PTHR36840">
    <property type="entry name" value="BLL5714 PROTEIN"/>
    <property type="match status" value="1"/>
</dbReference>
<keyword evidence="1" id="KW-0472">Membrane</keyword>
<gene>
    <name evidence="2" type="ORF">KEM10_00665</name>
</gene>
<evidence type="ECO:0000256" key="1">
    <source>
        <dbReference type="SAM" id="Phobius"/>
    </source>
</evidence>
<accession>A0ABS5JQL1</accession>
<name>A0ABS5JQL1_9BACT</name>
<evidence type="ECO:0000313" key="3">
    <source>
        <dbReference type="Proteomes" id="UP000708576"/>
    </source>
</evidence>
<keyword evidence="1" id="KW-0812">Transmembrane</keyword>
<dbReference type="Pfam" id="PF06772">
    <property type="entry name" value="LtrA"/>
    <property type="match status" value="1"/>
</dbReference>